<keyword evidence="1" id="KW-0472">Membrane</keyword>
<organism evidence="2 3">
    <name type="scientific">Xenoophorus captivus</name>
    <dbReference type="NCBI Taxonomy" id="1517983"/>
    <lineage>
        <taxon>Eukaryota</taxon>
        <taxon>Metazoa</taxon>
        <taxon>Chordata</taxon>
        <taxon>Craniata</taxon>
        <taxon>Vertebrata</taxon>
        <taxon>Euteleostomi</taxon>
        <taxon>Actinopterygii</taxon>
        <taxon>Neopterygii</taxon>
        <taxon>Teleostei</taxon>
        <taxon>Neoteleostei</taxon>
        <taxon>Acanthomorphata</taxon>
        <taxon>Ovalentaria</taxon>
        <taxon>Atherinomorphae</taxon>
        <taxon>Cyprinodontiformes</taxon>
        <taxon>Goodeidae</taxon>
        <taxon>Xenoophorus</taxon>
    </lineage>
</organism>
<proteinExistence type="predicted"/>
<evidence type="ECO:0000313" key="2">
    <source>
        <dbReference type="EMBL" id="MEQ2215537.1"/>
    </source>
</evidence>
<name>A0ABV0S4P5_9TELE</name>
<protein>
    <submittedName>
        <fullName evidence="2">Uncharacterized protein</fullName>
    </submittedName>
</protein>
<dbReference type="EMBL" id="JAHRIN010068450">
    <property type="protein sequence ID" value="MEQ2215537.1"/>
    <property type="molecule type" value="Genomic_DNA"/>
</dbReference>
<keyword evidence="1" id="KW-1133">Transmembrane helix</keyword>
<feature type="transmembrane region" description="Helical" evidence="1">
    <location>
        <begin position="24"/>
        <end position="45"/>
    </location>
</feature>
<sequence>MFSTWAPSGYSCFLQQLLAGYSKLSTGIGVCLPISFLFPHLVLLVYRNIQKLFFHTSSQLLTCIFLITVVQLEYEFSYFNLMRKDRPLTSLRGFAFNGLGEADKNVSAALQDHSLQ</sequence>
<keyword evidence="3" id="KW-1185">Reference proteome</keyword>
<reference evidence="2 3" key="1">
    <citation type="submission" date="2021-06" db="EMBL/GenBank/DDBJ databases">
        <authorList>
            <person name="Palmer J.M."/>
        </authorList>
    </citation>
    <scope>NUCLEOTIDE SEQUENCE [LARGE SCALE GENOMIC DNA]</scope>
    <source>
        <strain evidence="2 3">XC_2019</strain>
        <tissue evidence="2">Muscle</tissue>
    </source>
</reference>
<keyword evidence="1" id="KW-0812">Transmembrane</keyword>
<evidence type="ECO:0000313" key="3">
    <source>
        <dbReference type="Proteomes" id="UP001434883"/>
    </source>
</evidence>
<evidence type="ECO:0000256" key="1">
    <source>
        <dbReference type="SAM" id="Phobius"/>
    </source>
</evidence>
<feature type="transmembrane region" description="Helical" evidence="1">
    <location>
        <begin position="52"/>
        <end position="72"/>
    </location>
</feature>
<gene>
    <name evidence="2" type="ORF">XENOCAPTIV_002312</name>
</gene>
<comment type="caution">
    <text evidence="2">The sequence shown here is derived from an EMBL/GenBank/DDBJ whole genome shotgun (WGS) entry which is preliminary data.</text>
</comment>
<accession>A0ABV0S4P5</accession>
<dbReference type="Proteomes" id="UP001434883">
    <property type="component" value="Unassembled WGS sequence"/>
</dbReference>